<dbReference type="GO" id="GO:0005634">
    <property type="term" value="C:nucleus"/>
    <property type="evidence" value="ECO:0007669"/>
    <property type="project" value="UniProtKB-SubCell"/>
</dbReference>
<organism evidence="10 11">
    <name type="scientific">Pinctada imbricata</name>
    <name type="common">Atlantic pearl-oyster</name>
    <name type="synonym">Pinctada martensii</name>
    <dbReference type="NCBI Taxonomy" id="66713"/>
    <lineage>
        <taxon>Eukaryota</taxon>
        <taxon>Metazoa</taxon>
        <taxon>Spiralia</taxon>
        <taxon>Lophotrochozoa</taxon>
        <taxon>Mollusca</taxon>
        <taxon>Bivalvia</taxon>
        <taxon>Autobranchia</taxon>
        <taxon>Pteriomorphia</taxon>
        <taxon>Pterioida</taxon>
        <taxon>Pterioidea</taxon>
        <taxon>Pteriidae</taxon>
        <taxon>Pinctada</taxon>
    </lineage>
</organism>
<feature type="region of interest" description="Disordered" evidence="8">
    <location>
        <begin position="229"/>
        <end position="302"/>
    </location>
</feature>
<name>A0AA89C8Y5_PINIB</name>
<comment type="subcellular location">
    <subcellularLocation>
        <location evidence="1">Nucleus</location>
    </subcellularLocation>
</comment>
<dbReference type="EMBL" id="VSWD01000006">
    <property type="protein sequence ID" value="KAK3100146.1"/>
    <property type="molecule type" value="Genomic_DNA"/>
</dbReference>
<dbReference type="InterPro" id="IPR013087">
    <property type="entry name" value="Znf_C2H2_type"/>
</dbReference>
<feature type="compositionally biased region" description="Polar residues" evidence="8">
    <location>
        <begin position="328"/>
        <end position="344"/>
    </location>
</feature>
<evidence type="ECO:0000256" key="6">
    <source>
        <dbReference type="ARBA" id="ARBA00023242"/>
    </source>
</evidence>
<dbReference type="GO" id="GO:0000981">
    <property type="term" value="F:DNA-binding transcription factor activity, RNA polymerase II-specific"/>
    <property type="evidence" value="ECO:0007669"/>
    <property type="project" value="TreeGrafter"/>
</dbReference>
<keyword evidence="5" id="KW-0862">Zinc</keyword>
<feature type="domain" description="C2H2-type" evidence="9">
    <location>
        <begin position="661"/>
        <end position="688"/>
    </location>
</feature>
<dbReference type="GO" id="GO:0009913">
    <property type="term" value="P:epidermal cell differentiation"/>
    <property type="evidence" value="ECO:0007669"/>
    <property type="project" value="TreeGrafter"/>
</dbReference>
<sequence>MPPVPVRNALPLVRRKLPINSPSFKVWNELKPSSVIHPSSPFLRSCQPEVLRSIQPEVKAKKQILVVTDPDVRRENTKENSSDLRAVEEAGSDTTCENKRDAVVLKKKSTSENEACSESDTFVLSVNTESSNREENPKTEQVKECFPLRCPTVGHSTNSVIESVLSSEQSDNIVAQISVRETFSKEFITQNDEVSVLKTVSVHSENTKTANSAKPKIWNPLFHEPTHTSITRVPIETASMSKSEKEVSEVTPHFKHASWHQPSAVYDSSTSSQNISHAKEQSPKEEKSTHAHSITSVPSSKSSLHKFSIDSILSRVEKHHEAKDANEHNSCPIQSTSQNDIGISTEPDTIQASKRMRLDENQPFQRQSVIVATSSAVPSLIRTSTPVLKPTEPETPHIDDKENISASATPVFLWNIPTKAASKQPGPIVYRHPALVAMTSTNSSPNPKIPANVLLPILPQPSPIRSLKPTIGEVRNWNIPVPSQQMPSPIIVKQEPEIRNQIQVSPAIQMGPQHSPAVQITPHVAAAVPITPQIPSAMQVAPQVSPAVHMAPPILPAPPTSSTHISFQKQQQPKVGGIQVYDESNSGNVPIPLSAEVELVNGGFGLKNPSFRPPKPSDITNVSKDPVTGNGKYACSVCKKEFALQRLLNRHLKCHSDTKRFLCTFCGKGFNDTFDLKRHTRIHTGVKPYKCSKCERSFTQRCSLESHCRKVHNIEFTYAYKQRRSKIYVCEECGHSTDDPEVHYVHLRDNHPNNPALSKCHDKRQFKFNENNTANRQTLSLPRT</sequence>
<dbReference type="PANTHER" id="PTHR10032">
    <property type="entry name" value="ZINC FINGER PROTEIN WITH KRAB AND SCAN DOMAINS"/>
    <property type="match status" value="1"/>
</dbReference>
<dbReference type="GO" id="GO:0008270">
    <property type="term" value="F:zinc ion binding"/>
    <property type="evidence" value="ECO:0007669"/>
    <property type="project" value="UniProtKB-KW"/>
</dbReference>
<dbReference type="Proteomes" id="UP001186944">
    <property type="component" value="Unassembled WGS sequence"/>
</dbReference>
<dbReference type="SMART" id="SM00355">
    <property type="entry name" value="ZnF_C2H2"/>
    <property type="match status" value="4"/>
</dbReference>
<evidence type="ECO:0000313" key="10">
    <source>
        <dbReference type="EMBL" id="KAK3100146.1"/>
    </source>
</evidence>
<accession>A0AA89C8Y5</accession>
<dbReference type="InterPro" id="IPR036236">
    <property type="entry name" value="Znf_C2H2_sf"/>
</dbReference>
<dbReference type="Gene3D" id="3.30.160.60">
    <property type="entry name" value="Classic Zinc Finger"/>
    <property type="match status" value="3"/>
</dbReference>
<evidence type="ECO:0000256" key="7">
    <source>
        <dbReference type="PROSITE-ProRule" id="PRU00042"/>
    </source>
</evidence>
<feature type="domain" description="C2H2-type" evidence="9">
    <location>
        <begin position="689"/>
        <end position="717"/>
    </location>
</feature>
<evidence type="ECO:0000256" key="4">
    <source>
        <dbReference type="ARBA" id="ARBA00022771"/>
    </source>
</evidence>
<comment type="caution">
    <text evidence="10">The sequence shown here is derived from an EMBL/GenBank/DDBJ whole genome shotgun (WGS) entry which is preliminary data.</text>
</comment>
<evidence type="ECO:0000256" key="1">
    <source>
        <dbReference type="ARBA" id="ARBA00004123"/>
    </source>
</evidence>
<dbReference type="PROSITE" id="PS50157">
    <property type="entry name" value="ZINC_FINGER_C2H2_2"/>
    <property type="match status" value="3"/>
</dbReference>
<feature type="compositionally biased region" description="Basic and acidic residues" evidence="8">
    <location>
        <begin position="277"/>
        <end position="289"/>
    </location>
</feature>
<feature type="compositionally biased region" description="Polar residues" evidence="8">
    <location>
        <begin position="266"/>
        <end position="276"/>
    </location>
</feature>
<keyword evidence="4 7" id="KW-0863">Zinc-finger</keyword>
<feature type="region of interest" description="Disordered" evidence="8">
    <location>
        <begin position="318"/>
        <end position="344"/>
    </location>
</feature>
<dbReference type="AlphaFoldDB" id="A0AA89C8Y5"/>
<dbReference type="PROSITE" id="PS00028">
    <property type="entry name" value="ZINC_FINGER_C2H2_1"/>
    <property type="match status" value="3"/>
</dbReference>
<dbReference type="FunFam" id="3.30.160.60:FF:000452">
    <property type="entry name" value="Transcription factor Ovo-like 2"/>
    <property type="match status" value="1"/>
</dbReference>
<evidence type="ECO:0000259" key="9">
    <source>
        <dbReference type="PROSITE" id="PS50157"/>
    </source>
</evidence>
<feature type="compositionally biased region" description="Basic and acidic residues" evidence="8">
    <location>
        <begin position="318"/>
        <end position="327"/>
    </location>
</feature>
<evidence type="ECO:0000256" key="8">
    <source>
        <dbReference type="SAM" id="MobiDB-lite"/>
    </source>
</evidence>
<keyword evidence="3" id="KW-0677">Repeat</keyword>
<gene>
    <name evidence="10" type="ORF">FSP39_015345</name>
</gene>
<protein>
    <recommendedName>
        <fullName evidence="9">C2H2-type domain-containing protein</fullName>
    </recommendedName>
</protein>
<feature type="domain" description="C2H2-type" evidence="9">
    <location>
        <begin position="633"/>
        <end position="660"/>
    </location>
</feature>
<dbReference type="GO" id="GO:0000978">
    <property type="term" value="F:RNA polymerase II cis-regulatory region sequence-specific DNA binding"/>
    <property type="evidence" value="ECO:0007669"/>
    <property type="project" value="TreeGrafter"/>
</dbReference>
<keyword evidence="2" id="KW-0479">Metal-binding</keyword>
<dbReference type="InterPro" id="IPR027756">
    <property type="entry name" value="Ovo-like"/>
</dbReference>
<feature type="compositionally biased region" description="Polar residues" evidence="8">
    <location>
        <begin position="291"/>
        <end position="302"/>
    </location>
</feature>
<dbReference type="SUPFAM" id="SSF57667">
    <property type="entry name" value="beta-beta-alpha zinc fingers"/>
    <property type="match status" value="2"/>
</dbReference>
<evidence type="ECO:0000256" key="2">
    <source>
        <dbReference type="ARBA" id="ARBA00022723"/>
    </source>
</evidence>
<reference evidence="10" key="1">
    <citation type="submission" date="2019-08" db="EMBL/GenBank/DDBJ databases">
        <title>The improved chromosome-level genome for the pearl oyster Pinctada fucata martensii using PacBio sequencing and Hi-C.</title>
        <authorList>
            <person name="Zheng Z."/>
        </authorList>
    </citation>
    <scope>NUCLEOTIDE SEQUENCE</scope>
    <source>
        <strain evidence="10">ZZ-2019</strain>
        <tissue evidence="10">Adductor muscle</tissue>
    </source>
</reference>
<proteinExistence type="predicted"/>
<dbReference type="Pfam" id="PF00096">
    <property type="entry name" value="zf-C2H2"/>
    <property type="match status" value="1"/>
</dbReference>
<keyword evidence="6" id="KW-0539">Nucleus</keyword>
<evidence type="ECO:0000256" key="5">
    <source>
        <dbReference type="ARBA" id="ARBA00022833"/>
    </source>
</evidence>
<evidence type="ECO:0000256" key="3">
    <source>
        <dbReference type="ARBA" id="ARBA00022737"/>
    </source>
</evidence>
<evidence type="ECO:0000313" key="11">
    <source>
        <dbReference type="Proteomes" id="UP001186944"/>
    </source>
</evidence>
<dbReference type="PANTHER" id="PTHR10032:SF271">
    <property type="entry name" value="RH12261P-RELATED"/>
    <property type="match status" value="1"/>
</dbReference>
<keyword evidence="11" id="KW-1185">Reference proteome</keyword>